<evidence type="ECO:0000259" key="8">
    <source>
        <dbReference type="PROSITE" id="PS50850"/>
    </source>
</evidence>
<dbReference type="PROSITE" id="PS00216">
    <property type="entry name" value="SUGAR_TRANSPORT_1"/>
    <property type="match status" value="1"/>
</dbReference>
<gene>
    <name evidence="9" type="ORF">ACFSYJ_33505</name>
</gene>
<dbReference type="PROSITE" id="PS50850">
    <property type="entry name" value="MFS"/>
    <property type="match status" value="1"/>
</dbReference>
<dbReference type="Proteomes" id="UP001597419">
    <property type="component" value="Unassembled WGS sequence"/>
</dbReference>
<evidence type="ECO:0000256" key="1">
    <source>
        <dbReference type="ARBA" id="ARBA00004651"/>
    </source>
</evidence>
<sequence>MTKTSTDQARTAPGAVTDAARTRWIALAFVGLAQLMLQFNSNVVVIALPSAQQSLSIPDSMRAWVLGIYSLAFGGMLMAGGRIVDRFGRKRTMVLAMAGFVIASAVGGAAQTTMMLIIALAAQGVFAAVQNPAQLATITTTFTDPAERGKAFSYFGLINTAGGTIGFLLSGVITDSLGWRWCLFLSVPLGLIAMIGAMLVLKEGPAGERKPFDVPGAVLVTASMLALAYGLSEAGKHGWGDGTTVGLLIGGLVLLIVFIVLQTKVKHPLMPMRVLLDRNRGGANLVMLLISMQILSMNFFLTYFAQNIKHFTPAETGLTFLPLTAGLLVTNSVVGKIAARFRPRSFVLVGMLVYALAYVWLTQVSAEDSYWSSFLPAMVVMGLGIGCMVAPVYSTATAGVDPGDAGAAGGIVGTGRQMGAALGLALSNTIATLVTSSFLEAHPGDEQARVTATVHGFNVAAAWAAGLLVFGAIVGFLLMNAPKPEPGKAGHH</sequence>
<evidence type="ECO:0000256" key="6">
    <source>
        <dbReference type="ARBA" id="ARBA00023136"/>
    </source>
</evidence>
<feature type="transmembrane region" description="Helical" evidence="7">
    <location>
        <begin position="282"/>
        <end position="305"/>
    </location>
</feature>
<keyword evidence="5 7" id="KW-1133">Transmembrane helix</keyword>
<dbReference type="Pfam" id="PF07690">
    <property type="entry name" value="MFS_1"/>
    <property type="match status" value="1"/>
</dbReference>
<dbReference type="InterPro" id="IPR011701">
    <property type="entry name" value="MFS"/>
</dbReference>
<evidence type="ECO:0000256" key="7">
    <source>
        <dbReference type="SAM" id="Phobius"/>
    </source>
</evidence>
<dbReference type="PANTHER" id="PTHR42718:SF46">
    <property type="entry name" value="BLR6921 PROTEIN"/>
    <property type="match status" value="1"/>
</dbReference>
<dbReference type="RefSeq" id="WP_345400584.1">
    <property type="nucleotide sequence ID" value="NZ_BAABHG010000011.1"/>
</dbReference>
<feature type="transmembrane region" description="Helical" evidence="7">
    <location>
        <begin position="24"/>
        <end position="49"/>
    </location>
</feature>
<evidence type="ECO:0000313" key="10">
    <source>
        <dbReference type="Proteomes" id="UP001597419"/>
    </source>
</evidence>
<feature type="transmembrane region" description="Helical" evidence="7">
    <location>
        <begin position="178"/>
        <end position="200"/>
    </location>
</feature>
<dbReference type="Gene3D" id="1.20.1250.20">
    <property type="entry name" value="MFS general substrate transporter like domains"/>
    <property type="match status" value="1"/>
</dbReference>
<dbReference type="EMBL" id="JBHUKU010000021">
    <property type="protein sequence ID" value="MFD2463572.1"/>
    <property type="molecule type" value="Genomic_DNA"/>
</dbReference>
<organism evidence="9 10">
    <name type="scientific">Amycolatopsis samaneae</name>
    <dbReference type="NCBI Taxonomy" id="664691"/>
    <lineage>
        <taxon>Bacteria</taxon>
        <taxon>Bacillati</taxon>
        <taxon>Actinomycetota</taxon>
        <taxon>Actinomycetes</taxon>
        <taxon>Pseudonocardiales</taxon>
        <taxon>Pseudonocardiaceae</taxon>
        <taxon>Amycolatopsis</taxon>
    </lineage>
</organism>
<keyword evidence="4 7" id="KW-0812">Transmembrane</keyword>
<dbReference type="InterPro" id="IPR036259">
    <property type="entry name" value="MFS_trans_sf"/>
</dbReference>
<feature type="transmembrane region" description="Helical" evidence="7">
    <location>
        <begin position="151"/>
        <end position="172"/>
    </location>
</feature>
<evidence type="ECO:0000256" key="4">
    <source>
        <dbReference type="ARBA" id="ARBA00022692"/>
    </source>
</evidence>
<keyword evidence="10" id="KW-1185">Reference proteome</keyword>
<proteinExistence type="predicted"/>
<reference evidence="10" key="1">
    <citation type="journal article" date="2019" name="Int. J. Syst. Evol. Microbiol.">
        <title>The Global Catalogue of Microorganisms (GCM) 10K type strain sequencing project: providing services to taxonomists for standard genome sequencing and annotation.</title>
        <authorList>
            <consortium name="The Broad Institute Genomics Platform"/>
            <consortium name="The Broad Institute Genome Sequencing Center for Infectious Disease"/>
            <person name="Wu L."/>
            <person name="Ma J."/>
        </authorList>
    </citation>
    <scope>NUCLEOTIDE SEQUENCE [LARGE SCALE GENOMIC DNA]</scope>
    <source>
        <strain evidence="10">CGMCC 4.7643</strain>
    </source>
</reference>
<dbReference type="CDD" id="cd17321">
    <property type="entry name" value="MFS_MMR_MDR_like"/>
    <property type="match status" value="1"/>
</dbReference>
<feature type="transmembrane region" description="Helical" evidence="7">
    <location>
        <begin position="346"/>
        <end position="364"/>
    </location>
</feature>
<feature type="transmembrane region" description="Helical" evidence="7">
    <location>
        <begin position="61"/>
        <end position="80"/>
    </location>
</feature>
<dbReference type="PANTHER" id="PTHR42718">
    <property type="entry name" value="MAJOR FACILITATOR SUPERFAMILY MULTIDRUG TRANSPORTER MFSC"/>
    <property type="match status" value="1"/>
</dbReference>
<keyword evidence="6 7" id="KW-0472">Membrane</keyword>
<feature type="transmembrane region" description="Helical" evidence="7">
    <location>
        <begin position="92"/>
        <end position="110"/>
    </location>
</feature>
<name>A0ABW5GRQ8_9PSEU</name>
<feature type="transmembrane region" description="Helical" evidence="7">
    <location>
        <begin position="317"/>
        <end position="334"/>
    </location>
</feature>
<comment type="subcellular location">
    <subcellularLocation>
        <location evidence="1">Cell membrane</location>
        <topology evidence="1">Multi-pass membrane protein</topology>
    </subcellularLocation>
</comment>
<dbReference type="SUPFAM" id="SSF103473">
    <property type="entry name" value="MFS general substrate transporter"/>
    <property type="match status" value="1"/>
</dbReference>
<feature type="domain" description="Major facilitator superfamily (MFS) profile" evidence="8">
    <location>
        <begin position="26"/>
        <end position="483"/>
    </location>
</feature>
<keyword evidence="2" id="KW-0813">Transport</keyword>
<evidence type="ECO:0000256" key="5">
    <source>
        <dbReference type="ARBA" id="ARBA00022989"/>
    </source>
</evidence>
<accession>A0ABW5GRQ8</accession>
<protein>
    <submittedName>
        <fullName evidence="9">MFS transporter</fullName>
    </submittedName>
</protein>
<dbReference type="InterPro" id="IPR020846">
    <property type="entry name" value="MFS_dom"/>
</dbReference>
<feature type="transmembrane region" description="Helical" evidence="7">
    <location>
        <begin position="459"/>
        <end position="479"/>
    </location>
</feature>
<evidence type="ECO:0000313" key="9">
    <source>
        <dbReference type="EMBL" id="MFD2463572.1"/>
    </source>
</evidence>
<comment type="caution">
    <text evidence="9">The sequence shown here is derived from an EMBL/GenBank/DDBJ whole genome shotgun (WGS) entry which is preliminary data.</text>
</comment>
<keyword evidence="3" id="KW-1003">Cell membrane</keyword>
<evidence type="ECO:0000256" key="2">
    <source>
        <dbReference type="ARBA" id="ARBA00022448"/>
    </source>
</evidence>
<dbReference type="Gene3D" id="1.20.1720.10">
    <property type="entry name" value="Multidrug resistance protein D"/>
    <property type="match status" value="1"/>
</dbReference>
<dbReference type="InterPro" id="IPR005829">
    <property type="entry name" value="Sugar_transporter_CS"/>
</dbReference>
<feature type="transmembrane region" description="Helical" evidence="7">
    <location>
        <begin position="370"/>
        <end position="393"/>
    </location>
</feature>
<evidence type="ECO:0000256" key="3">
    <source>
        <dbReference type="ARBA" id="ARBA00022475"/>
    </source>
</evidence>
<feature type="transmembrane region" description="Helical" evidence="7">
    <location>
        <begin position="243"/>
        <end position="261"/>
    </location>
</feature>